<evidence type="ECO:0000313" key="6">
    <source>
        <dbReference type="EMBL" id="CAI9912408.1"/>
    </source>
</evidence>
<dbReference type="PANTHER" id="PTHR12606">
    <property type="entry name" value="SENTRIN/SUMO-SPECIFIC PROTEASE"/>
    <property type="match status" value="1"/>
</dbReference>
<dbReference type="GO" id="GO:0016926">
    <property type="term" value="P:protein desumoylation"/>
    <property type="evidence" value="ECO:0007669"/>
    <property type="project" value="TreeGrafter"/>
</dbReference>
<gene>
    <name evidence="6" type="ORF">HINF_LOCUS53</name>
    <name evidence="7" type="ORF">HINF_LOCUS57863</name>
</gene>
<dbReference type="Pfam" id="PF02902">
    <property type="entry name" value="Peptidase_C48"/>
    <property type="match status" value="1"/>
</dbReference>
<dbReference type="AlphaFoldDB" id="A0AA86N443"/>
<accession>A0AA86N443</accession>
<dbReference type="PROSITE" id="PS50600">
    <property type="entry name" value="ULP_PROTEASE"/>
    <property type="match status" value="1"/>
</dbReference>
<reference evidence="6" key="1">
    <citation type="submission" date="2023-06" db="EMBL/GenBank/DDBJ databases">
        <authorList>
            <person name="Kurt Z."/>
        </authorList>
    </citation>
    <scope>NUCLEOTIDE SEQUENCE</scope>
</reference>
<comment type="similarity">
    <text evidence="1">Belongs to the peptidase C48 family.</text>
</comment>
<dbReference type="GO" id="GO:0005634">
    <property type="term" value="C:nucleus"/>
    <property type="evidence" value="ECO:0007669"/>
    <property type="project" value="TreeGrafter"/>
</dbReference>
<dbReference type="Gene3D" id="3.40.395.10">
    <property type="entry name" value="Adenoviral Proteinase, Chain A"/>
    <property type="match status" value="1"/>
</dbReference>
<dbReference type="GO" id="GO:0016929">
    <property type="term" value="F:deSUMOylase activity"/>
    <property type="evidence" value="ECO:0007669"/>
    <property type="project" value="TreeGrafter"/>
</dbReference>
<keyword evidence="8" id="KW-1185">Reference proteome</keyword>
<sequence length="293" mass="34377">MDAKLFIQQNQIIRDADACYVREMFQKAQKSEYFTKRYPIEAYKALIKGQWLNDETLYEYTLLLQRNSFAMNSHFYEQLTKQKFDNALKWITQIKDPKYKHILCFPINLQNVHWVAIGVDFKLKTIIYSDSMGKYQSDIVKPVLDFILNKKADLEKLTNTKITTFTLLSRENAHKVDQNFTVSENRAQLTPFTQNKCQQQQIQFDVQKLVKIRAQSILSQQNIEDSFDQQYKYLHFAADMPRQNNCDDCGVFSALFLRWFSGFGSDFQRGELSKEQRNFLADEIVGGIGIADM</sequence>
<dbReference type="EMBL" id="CATOUU010000001">
    <property type="protein sequence ID" value="CAI9912408.1"/>
    <property type="molecule type" value="Genomic_DNA"/>
</dbReference>
<organism evidence="6">
    <name type="scientific">Hexamita inflata</name>
    <dbReference type="NCBI Taxonomy" id="28002"/>
    <lineage>
        <taxon>Eukaryota</taxon>
        <taxon>Metamonada</taxon>
        <taxon>Diplomonadida</taxon>
        <taxon>Hexamitidae</taxon>
        <taxon>Hexamitinae</taxon>
        <taxon>Hexamita</taxon>
    </lineage>
</organism>
<dbReference type="EMBL" id="CAXDID020000321">
    <property type="protein sequence ID" value="CAL6076799.1"/>
    <property type="molecule type" value="Genomic_DNA"/>
</dbReference>
<dbReference type="SUPFAM" id="SSF54001">
    <property type="entry name" value="Cysteine proteinases"/>
    <property type="match status" value="1"/>
</dbReference>
<evidence type="ECO:0000256" key="3">
    <source>
        <dbReference type="ARBA" id="ARBA00022801"/>
    </source>
</evidence>
<keyword evidence="4" id="KW-0788">Thiol protease</keyword>
<evidence type="ECO:0000313" key="7">
    <source>
        <dbReference type="EMBL" id="CAL6076799.1"/>
    </source>
</evidence>
<dbReference type="InterPro" id="IPR038765">
    <property type="entry name" value="Papain-like_cys_pep_sf"/>
</dbReference>
<feature type="domain" description="Ubiquitin-like protease family profile" evidence="5">
    <location>
        <begin position="36"/>
        <end position="260"/>
    </location>
</feature>
<dbReference type="PANTHER" id="PTHR12606:SF141">
    <property type="entry name" value="GH15225P-RELATED"/>
    <property type="match status" value="1"/>
</dbReference>
<protein>
    <submittedName>
        <fullName evidence="6">Ulp1 protease family protein</fullName>
    </submittedName>
    <submittedName>
        <fullName evidence="7">Ulp1_protease family protein</fullName>
    </submittedName>
</protein>
<keyword evidence="3" id="KW-0378">Hydrolase</keyword>
<evidence type="ECO:0000256" key="1">
    <source>
        <dbReference type="ARBA" id="ARBA00005234"/>
    </source>
</evidence>
<dbReference type="Proteomes" id="UP001642409">
    <property type="component" value="Unassembled WGS sequence"/>
</dbReference>
<evidence type="ECO:0000256" key="2">
    <source>
        <dbReference type="ARBA" id="ARBA00022670"/>
    </source>
</evidence>
<evidence type="ECO:0000313" key="8">
    <source>
        <dbReference type="Proteomes" id="UP001642409"/>
    </source>
</evidence>
<evidence type="ECO:0000256" key="4">
    <source>
        <dbReference type="ARBA" id="ARBA00022807"/>
    </source>
</evidence>
<proteinExistence type="inferred from homology"/>
<dbReference type="GO" id="GO:0006508">
    <property type="term" value="P:proteolysis"/>
    <property type="evidence" value="ECO:0007669"/>
    <property type="project" value="UniProtKB-KW"/>
</dbReference>
<evidence type="ECO:0000259" key="5">
    <source>
        <dbReference type="PROSITE" id="PS50600"/>
    </source>
</evidence>
<name>A0AA86N443_9EUKA</name>
<comment type="caution">
    <text evidence="6">The sequence shown here is derived from an EMBL/GenBank/DDBJ whole genome shotgun (WGS) entry which is preliminary data.</text>
</comment>
<reference evidence="7 8" key="2">
    <citation type="submission" date="2024-07" db="EMBL/GenBank/DDBJ databases">
        <authorList>
            <person name="Akdeniz Z."/>
        </authorList>
    </citation>
    <scope>NUCLEOTIDE SEQUENCE [LARGE SCALE GENOMIC DNA]</scope>
</reference>
<dbReference type="InterPro" id="IPR003653">
    <property type="entry name" value="Peptidase_C48_C"/>
</dbReference>
<keyword evidence="2 6" id="KW-0645">Protease</keyword>